<dbReference type="Proteomes" id="UP001199916">
    <property type="component" value="Unassembled WGS sequence"/>
</dbReference>
<comment type="caution">
    <text evidence="1">The sequence shown here is derived from an EMBL/GenBank/DDBJ whole genome shotgun (WGS) entry which is preliminary data.</text>
</comment>
<keyword evidence="2" id="KW-1185">Reference proteome</keyword>
<protein>
    <submittedName>
        <fullName evidence="1">DUF1836 domain-containing protein</fullName>
    </submittedName>
</protein>
<name>A0ABS8YE92_9BACL</name>
<evidence type="ECO:0000313" key="1">
    <source>
        <dbReference type="EMBL" id="MCE5170321.1"/>
    </source>
</evidence>
<dbReference type="EMBL" id="JAJNBZ010000009">
    <property type="protein sequence ID" value="MCE5170321.1"/>
    <property type="molecule type" value="Genomic_DNA"/>
</dbReference>
<accession>A0ABS8YE92</accession>
<dbReference type="PANTHER" id="PTHR40056:SF1">
    <property type="entry name" value="DUF1836 DOMAIN-CONTAINING PROTEIN"/>
    <property type="match status" value="1"/>
</dbReference>
<gene>
    <name evidence="1" type="ORF">LQV63_13475</name>
</gene>
<evidence type="ECO:0000313" key="2">
    <source>
        <dbReference type="Proteomes" id="UP001199916"/>
    </source>
</evidence>
<dbReference type="PANTHER" id="PTHR40056">
    <property type="entry name" value="HYPOTHETICAL CYTOSOLIC PROTEIN"/>
    <property type="match status" value="1"/>
</dbReference>
<dbReference type="SUPFAM" id="SSF46955">
    <property type="entry name" value="Putative DNA-binding domain"/>
    <property type="match status" value="1"/>
</dbReference>
<sequence>MMNEPIQDLLRELVNTPEIEVSDIPKLDLYMDQVITLFENTLEQTKRNADDKLLTKTMINNYTKDKILQPAQNKKYSPEHIIQMVLIYHLKQSLSIGDIKTLFQSTLHQDGVDLWQVYRDFLEHKGEQSRQIEMQMNEQIAALERVDNEQERMLLTVLALTHHANIYKRLAEKLIDQLK</sequence>
<dbReference type="RefSeq" id="WP_157259539.1">
    <property type="nucleotide sequence ID" value="NZ_JAJNBZ010000009.1"/>
</dbReference>
<reference evidence="1 2" key="1">
    <citation type="submission" date="2021-11" db="EMBL/GenBank/DDBJ databases">
        <title>Draft genome sequence of Paenibacillus profundus YoMME, a new Gram-positive bacteria with exoelectrogenic properties.</title>
        <authorList>
            <person name="Hubenova Y."/>
            <person name="Hubenova E."/>
            <person name="Manasiev Y."/>
            <person name="Peykov S."/>
            <person name="Mitov M."/>
        </authorList>
    </citation>
    <scope>NUCLEOTIDE SEQUENCE [LARGE SCALE GENOMIC DNA]</scope>
    <source>
        <strain evidence="1 2">YoMME</strain>
    </source>
</reference>
<dbReference type="InterPro" id="IPR014975">
    <property type="entry name" value="DUF1836"/>
</dbReference>
<dbReference type="InterPro" id="IPR009061">
    <property type="entry name" value="DNA-bd_dom_put_sf"/>
</dbReference>
<dbReference type="Pfam" id="PF08876">
    <property type="entry name" value="DUF1836"/>
    <property type="match status" value="1"/>
</dbReference>
<proteinExistence type="predicted"/>
<organism evidence="1 2">
    <name type="scientific">Paenibacillus profundus</name>
    <dbReference type="NCBI Taxonomy" id="1173085"/>
    <lineage>
        <taxon>Bacteria</taxon>
        <taxon>Bacillati</taxon>
        <taxon>Bacillota</taxon>
        <taxon>Bacilli</taxon>
        <taxon>Bacillales</taxon>
        <taxon>Paenibacillaceae</taxon>
        <taxon>Paenibacillus</taxon>
    </lineage>
</organism>